<keyword evidence="5" id="KW-1185">Reference proteome</keyword>
<evidence type="ECO:0000313" key="5">
    <source>
        <dbReference type="Proteomes" id="UP001165306"/>
    </source>
</evidence>
<name>A0AA41WBH6_9BACT</name>
<dbReference type="PANTHER" id="PTHR43465:SF2">
    <property type="entry name" value="DUF1680 DOMAIN PROTEIN (AFU_ORTHOLOGUE AFUA_1G08910)"/>
    <property type="match status" value="1"/>
</dbReference>
<dbReference type="RefSeq" id="WP_284055588.1">
    <property type="nucleotide sequence ID" value="NZ_JAMSLR010000001.1"/>
</dbReference>
<dbReference type="InterPro" id="IPR012878">
    <property type="entry name" value="Beta-AFase-like_GH127_cat"/>
</dbReference>
<gene>
    <name evidence="4" type="ORF">NET02_01430</name>
</gene>
<dbReference type="PANTHER" id="PTHR43465">
    <property type="entry name" value="DUF1680 DOMAIN PROTEIN (AFU_ORTHOLOGUE AFUA_1G08910)"/>
    <property type="match status" value="1"/>
</dbReference>
<proteinExistence type="predicted"/>
<dbReference type="Pfam" id="PF07944">
    <property type="entry name" value="Beta-AFase-like_GH127_cat"/>
    <property type="match status" value="1"/>
</dbReference>
<dbReference type="Proteomes" id="UP001165306">
    <property type="component" value="Unassembled WGS sequence"/>
</dbReference>
<feature type="domain" description="Non-reducing end beta-L-arabinofuranosidase-like GH127 middle" evidence="2">
    <location>
        <begin position="414"/>
        <end position="509"/>
    </location>
</feature>
<dbReference type="Pfam" id="PF20737">
    <property type="entry name" value="Glyco_hydro127C"/>
    <property type="match status" value="1"/>
</dbReference>
<dbReference type="InterPro" id="IPR049174">
    <property type="entry name" value="Beta-AFase-like"/>
</dbReference>
<organism evidence="4 5">
    <name type="scientific">Thermalbibacter longus</name>
    <dbReference type="NCBI Taxonomy" id="2951981"/>
    <lineage>
        <taxon>Bacteria</taxon>
        <taxon>Pseudomonadati</taxon>
        <taxon>Thermomicrobiota</taxon>
        <taxon>Thermomicrobia</taxon>
        <taxon>Thermomicrobiales</taxon>
        <taxon>Thermomicrobiaceae</taxon>
        <taxon>Thermalbibacter</taxon>
    </lineage>
</organism>
<dbReference type="InterPro" id="IPR049046">
    <property type="entry name" value="Beta-AFase-like_GH127_middle"/>
</dbReference>
<feature type="domain" description="Non-reducing end beta-L-arabinofuranosidase-like GH127 C-terminal" evidence="3">
    <location>
        <begin position="512"/>
        <end position="630"/>
    </location>
</feature>
<dbReference type="GO" id="GO:0005975">
    <property type="term" value="P:carbohydrate metabolic process"/>
    <property type="evidence" value="ECO:0007669"/>
    <property type="project" value="InterPro"/>
</dbReference>
<dbReference type="InterPro" id="IPR049049">
    <property type="entry name" value="Beta-AFase-like_GH127_C"/>
</dbReference>
<protein>
    <submittedName>
        <fullName evidence="4">Glycoside hydrolase family 127 protein</fullName>
    </submittedName>
</protein>
<dbReference type="EMBL" id="JAMSLR010000001">
    <property type="protein sequence ID" value="MCM8747803.1"/>
    <property type="molecule type" value="Genomic_DNA"/>
</dbReference>
<comment type="caution">
    <text evidence="4">The sequence shown here is derived from an EMBL/GenBank/DDBJ whole genome shotgun (WGS) entry which is preliminary data.</text>
</comment>
<feature type="domain" description="Non-reducing end beta-L-arabinofuranosidase-like GH127 catalytic" evidence="1">
    <location>
        <begin position="29"/>
        <end position="404"/>
    </location>
</feature>
<keyword evidence="4" id="KW-0378">Hydrolase</keyword>
<evidence type="ECO:0000313" key="4">
    <source>
        <dbReference type="EMBL" id="MCM8747803.1"/>
    </source>
</evidence>
<evidence type="ECO:0000259" key="1">
    <source>
        <dbReference type="Pfam" id="PF07944"/>
    </source>
</evidence>
<evidence type="ECO:0000259" key="3">
    <source>
        <dbReference type="Pfam" id="PF20737"/>
    </source>
</evidence>
<reference evidence="4" key="1">
    <citation type="submission" date="2022-06" db="EMBL/GenBank/DDBJ databases">
        <title>CFH 74404 Thermomicrobiaceae sp.</title>
        <authorList>
            <person name="Ming H."/>
            <person name="Li W.-J."/>
            <person name="Zhao Z."/>
        </authorList>
    </citation>
    <scope>NUCLEOTIDE SEQUENCE</scope>
    <source>
        <strain evidence="4">CFH 74404</strain>
    </source>
</reference>
<dbReference type="AlphaFoldDB" id="A0AA41WBH6"/>
<dbReference type="GO" id="GO:0016787">
    <property type="term" value="F:hydrolase activity"/>
    <property type="evidence" value="ECO:0007669"/>
    <property type="project" value="UniProtKB-KW"/>
</dbReference>
<accession>A0AA41WBH6</accession>
<sequence>MSARGRLSGPVVDTSSSPFARLRPLPVTAVRLDDAFWGPRRQLVREVSLPLQYEYLERTGRLDNFRRAAGQQGGPFQGLYFNDSDVYKWLEAAAWCLATDPDPALDQLVDRVIAELAAAQQPDGYLDTYYILGNQAARWTDLPRTHELYCAGHLFQAAVAHFRATGKSTLLDVARRFADCICDTFGPEESGRQPGTDGHPEIEMALVELARVTGERRYLDQALYFLNARGYGYAGGDEYRQDHKPFRELDQMVGHAVRAVYLAAGAADLYAETGDPTLRETLERLWLDMVTAKLYVTGGIGARHEGESFGKPYELPNERAYAETCAAIGNVMWNWRMLLLTGEARFADLMELALYNGFLAGYSLDGRAYFYVNPLADDGSHRRQPWFTCACCPPNVARLLASLPGYFYSVTDQGIWVHLYAQGTAEITLPSGQPVRLRQQTNYPWDEAIEMEVDGAGEFSLFLRVPAWCEDGAIVRVNGQVAADQAPGSYVEVRRAWQRGDTVELSLPMPARRLESHPYAAENAGRVAPARGPLIYCVEQADNPGIDLRDLVLPIGAEIVTEERPDLLGGVVALRAPARLAPPGPAWSGTLYRTARGVETFGSDREIELVAIPYYAWANREPGRMLVWLRNGSA</sequence>
<evidence type="ECO:0000259" key="2">
    <source>
        <dbReference type="Pfam" id="PF20736"/>
    </source>
</evidence>
<dbReference type="Pfam" id="PF20736">
    <property type="entry name" value="Glyco_hydro127M"/>
    <property type="match status" value="1"/>
</dbReference>
<dbReference type="SUPFAM" id="SSF48208">
    <property type="entry name" value="Six-hairpin glycosidases"/>
    <property type="match status" value="1"/>
</dbReference>
<dbReference type="InterPro" id="IPR008928">
    <property type="entry name" value="6-hairpin_glycosidase_sf"/>
</dbReference>